<feature type="compositionally biased region" description="Acidic residues" evidence="7">
    <location>
        <begin position="1162"/>
        <end position="1186"/>
    </location>
</feature>
<dbReference type="Gene3D" id="1.20.58.530">
    <property type="match status" value="1"/>
</dbReference>
<dbReference type="Proteomes" id="UP000078550">
    <property type="component" value="Unassembled WGS sequence"/>
</dbReference>
<dbReference type="InterPro" id="IPR036961">
    <property type="entry name" value="Kinesin_motor_dom_sf"/>
</dbReference>
<feature type="region of interest" description="Disordered" evidence="7">
    <location>
        <begin position="1288"/>
        <end position="1374"/>
    </location>
</feature>
<feature type="compositionally biased region" description="Basic residues" evidence="7">
    <location>
        <begin position="1218"/>
        <end position="1227"/>
    </location>
</feature>
<dbReference type="GO" id="GO:0007015">
    <property type="term" value="P:actin filament organization"/>
    <property type="evidence" value="ECO:0007669"/>
    <property type="project" value="TreeGrafter"/>
</dbReference>
<dbReference type="InterPro" id="IPR025662">
    <property type="entry name" value="Sigma_54_int_dom_ATP-bd_1"/>
</dbReference>
<feature type="compositionally biased region" description="Basic and acidic residues" evidence="7">
    <location>
        <begin position="1322"/>
        <end position="1353"/>
    </location>
</feature>
<dbReference type="GO" id="GO:0016459">
    <property type="term" value="C:myosin complex"/>
    <property type="evidence" value="ECO:0007669"/>
    <property type="project" value="UniProtKB-KW"/>
</dbReference>
<dbReference type="Gene3D" id="1.20.120.720">
    <property type="entry name" value="Myosin VI head, motor domain, U50 subdomain"/>
    <property type="match status" value="2"/>
</dbReference>
<feature type="compositionally biased region" description="Gly residues" evidence="7">
    <location>
        <begin position="412"/>
        <end position="435"/>
    </location>
</feature>
<dbReference type="Pfam" id="PF00063">
    <property type="entry name" value="Myosin_head"/>
    <property type="match status" value="2"/>
</dbReference>
<feature type="compositionally biased region" description="Acidic residues" evidence="7">
    <location>
        <begin position="1121"/>
        <end position="1132"/>
    </location>
</feature>
<feature type="region of interest" description="Disordered" evidence="7">
    <location>
        <begin position="197"/>
        <end position="216"/>
    </location>
</feature>
<dbReference type="SMART" id="SM00242">
    <property type="entry name" value="MYSc"/>
    <property type="match status" value="1"/>
</dbReference>
<feature type="region of interest" description="Disordered" evidence="7">
    <location>
        <begin position="970"/>
        <end position="990"/>
    </location>
</feature>
<dbReference type="GO" id="GO:0000146">
    <property type="term" value="F:microfilament motor activity"/>
    <property type="evidence" value="ECO:0007669"/>
    <property type="project" value="TreeGrafter"/>
</dbReference>
<feature type="region of interest" description="Disordered" evidence="7">
    <location>
        <begin position="830"/>
        <end position="878"/>
    </location>
</feature>
<accession>A0A1A8Z5X2</accession>
<evidence type="ECO:0000259" key="8">
    <source>
        <dbReference type="PROSITE" id="PS51456"/>
    </source>
</evidence>
<comment type="similarity">
    <text evidence="6">Belongs to the TRAFAC class myosin-kinesin ATPase superfamily. Myosin family.</text>
</comment>
<dbReference type="Gene3D" id="1.10.10.820">
    <property type="match status" value="1"/>
</dbReference>
<dbReference type="GO" id="GO:0016020">
    <property type="term" value="C:membrane"/>
    <property type="evidence" value="ECO:0007669"/>
    <property type="project" value="TreeGrafter"/>
</dbReference>
<feature type="region of interest" description="Disordered" evidence="7">
    <location>
        <begin position="1121"/>
        <end position="1227"/>
    </location>
</feature>
<reference evidence="10" key="1">
    <citation type="submission" date="2016-05" db="EMBL/GenBank/DDBJ databases">
        <authorList>
            <person name="Naeem Raeece"/>
        </authorList>
    </citation>
    <scope>NUCLEOTIDE SEQUENCE [LARGE SCALE GENOMIC DNA]</scope>
</reference>
<feature type="compositionally biased region" description="Acidic residues" evidence="7">
    <location>
        <begin position="1140"/>
        <end position="1152"/>
    </location>
</feature>
<sequence length="1719" mass="197696">MKNHAEDRNFKEGDLVWCQNTQSMPEQNKLEYSLCRVVEKKNDEQVILSKYNDYNGYIFVCDSRNIYNANNLFSTDQKDMMKLKHINEPSLLHHMYERFRNKKFYTKMGPLLIFINPKISMSISNDDTIEKYKFRDGIEDLNMNEYHVAHNALRNLLFLKRNQSIIITGESGSGKTEITNNIMKFLAYGSHVDTGKKGASAEDTHTNVQNGECETESDRGSVNMAEMLRHVNTVLEAFGSAVTMDNNNSSRFSKICTLHIDEEEHIKSFYIKKLLFDKERLINRKANENSFNIFYYIINGSSEKFKQRYFLKNVVEDYIILKNESGYEKPLDDSAKFMELLKSLNYIFDDKKEIDFIFSVLSALLLLGNVETVKALRKRFFFRPGFCGAGPNYEEMQLSIEREREMEVETGWGDGSGGGGSGGDGSGGNSSGGDGGDGDGGDGDSSGVDASMDENVRNFLIACKLLGIHAEVLIKYMTTKYVFNDIILMKVHNETKIQKKMENFVKTCYEELFNWVLHKINDKCTKIGDIGKNDNYINILDLAHFEKHHDNSLEALLLNTTNEAVLKMSIDFFYKKRVSLLKEEGIDSSCDVECIDNEKLYHTLVQRLEKEGEEESLFSYLENVSMKRIFDKSNLNTLIVHKFRGCEYIKKDEDKTLEGKKCFVITHSFGNVSYNTEHMIDKNIDILTNSFISMVKESDNIYMRQFCHGYKYDERGNIVEEKRRYSIQSAFKLFKREYDSKNQMAVTVLRSNLLELAKMQENTFCHFIMCMRCNENKKELYSFDTNVVLRQLRNFRIVHAQQLKSGYFPHAFRFYEFLDIFKEGKAAGSAGSAGSAEASKAARDEADETSRGEVEDVGDVGDVADKADAPENIPPGDYETMDSLKERVEHLLMSRNVSPNEYLAGNGRIFLSENALRMLINLVFPKKRRVMKVNREDVLVCEEKSWESEANVALNLECVRLCETYSKENVHMGKKEEAGENEEESNNGGEKEMINEMSAEGELVGEMVQLAELGKVEELYNEEVDDEKGGNCSRDDTLIRSEEDMKGKDSKGEGDNQQVITSEGRSDNKDEDGEVDGEVDNQVDDVANQVNCVPSYFKRESVYNREMNFFCCKEPKKEFISGEEQENGEMEEGMNKENSLEEQENGEMEEGMSMENSLPEQENGEMEEGMSMENSLEEQENGEMEDGMSRMNSDQMQSNEEEVSEDPNSNAANSGEMKKKKRRKKKSTICTEMEALNRGEVAEADVVDVANAADMAEVANVANAADMGEVAYVAYVANVANVADVAEKNEAENETGEGVPEAEEVNVDTVEWEDTYTGVSGDNRDDTMEEGKGEINREEAKEEEVTQKEHDSNSTEEDKDTKNSSDDEHDGHDDDNYVGFNLNCFKAIVPEKLESVSDMLYNKDDNMTHVQNYFDCYNCNLDGNIENCSEDNEFFNKIMKDENIINMYNSEFKNNNKKILIVNYLHDKYILEPNKKQYILDPLKNIISNMEEIYKNKWNIIMCSCKYYFKTYTYNENKIILKKKNIINNNNIIYNEECNYDINKSEDLYKHKYNPIIEYITLPTNKNIHEICIANNCYNKYLNDKYNIICFQSRNITRLDFMNSKAFYTSINYSKVKTRNITHVHTDFSYMDDKMKSNFKQHVINEFINNPNISMDELGDSLLNVATYFYHEHVGTWCVFISKKKAFLGAVNIVRNRYLRMTAKNRNRKYNIVLFETPV</sequence>
<keyword evidence="2 6" id="KW-0067">ATP-binding</keyword>
<keyword evidence="4 6" id="KW-0505">Motor protein</keyword>
<evidence type="ECO:0000256" key="6">
    <source>
        <dbReference type="PROSITE-ProRule" id="PRU00782"/>
    </source>
</evidence>
<feature type="binding site" evidence="6">
    <location>
        <begin position="169"/>
        <end position="176"/>
    </location>
    <ligand>
        <name>ATP</name>
        <dbReference type="ChEBI" id="CHEBI:30616"/>
    </ligand>
</feature>
<name>A0A1A8Z5X2_PLAOA</name>
<feature type="compositionally biased region" description="Low complexity" evidence="7">
    <location>
        <begin position="830"/>
        <end position="839"/>
    </location>
</feature>
<dbReference type="PRINTS" id="PR00193">
    <property type="entry name" value="MYOSINHEAVY"/>
</dbReference>
<dbReference type="Gene3D" id="3.40.850.10">
    <property type="entry name" value="Kinesin motor domain"/>
    <property type="match status" value="2"/>
</dbReference>
<evidence type="ECO:0000256" key="2">
    <source>
        <dbReference type="ARBA" id="ARBA00022840"/>
    </source>
</evidence>
<evidence type="ECO:0000256" key="3">
    <source>
        <dbReference type="ARBA" id="ARBA00023123"/>
    </source>
</evidence>
<evidence type="ECO:0000256" key="5">
    <source>
        <dbReference type="ARBA" id="ARBA00023203"/>
    </source>
</evidence>
<evidence type="ECO:0000256" key="7">
    <source>
        <dbReference type="SAM" id="MobiDB-lite"/>
    </source>
</evidence>
<evidence type="ECO:0000256" key="1">
    <source>
        <dbReference type="ARBA" id="ARBA00022741"/>
    </source>
</evidence>
<feature type="domain" description="Myosin motor" evidence="8">
    <location>
        <begin position="75"/>
        <end position="924"/>
    </location>
</feature>
<comment type="caution">
    <text evidence="6">Lacks conserved residue(s) required for the propagation of feature annotation.</text>
</comment>
<dbReference type="GO" id="GO:0051015">
    <property type="term" value="F:actin filament binding"/>
    <property type="evidence" value="ECO:0007669"/>
    <property type="project" value="TreeGrafter"/>
</dbReference>
<keyword evidence="5 6" id="KW-0009">Actin-binding</keyword>
<gene>
    <name evidence="9" type="ORF">POVWA2_037410</name>
</gene>
<dbReference type="InterPro" id="IPR027417">
    <property type="entry name" value="P-loop_NTPase"/>
</dbReference>
<protein>
    <submittedName>
        <fullName evidence="9">Myosin-like protein, putative</fullName>
    </submittedName>
</protein>
<dbReference type="GO" id="GO:0005737">
    <property type="term" value="C:cytoplasm"/>
    <property type="evidence" value="ECO:0007669"/>
    <property type="project" value="TreeGrafter"/>
</dbReference>
<dbReference type="PANTHER" id="PTHR13140">
    <property type="entry name" value="MYOSIN"/>
    <property type="match status" value="1"/>
</dbReference>
<feature type="region of interest" description="Disordered" evidence="7">
    <location>
        <begin position="410"/>
        <end position="448"/>
    </location>
</feature>
<evidence type="ECO:0000256" key="4">
    <source>
        <dbReference type="ARBA" id="ARBA00023175"/>
    </source>
</evidence>
<feature type="region of interest" description="Disordered" evidence="7">
    <location>
        <begin position="1021"/>
        <end position="1083"/>
    </location>
</feature>
<feature type="compositionally biased region" description="Basic and acidic residues" evidence="7">
    <location>
        <begin position="1359"/>
        <end position="1374"/>
    </location>
</feature>
<evidence type="ECO:0000313" key="9">
    <source>
        <dbReference type="EMBL" id="SBT39262.1"/>
    </source>
</evidence>
<proteinExistence type="inferred from homology"/>
<dbReference type="InterPro" id="IPR001609">
    <property type="entry name" value="Myosin_head_motor_dom-like"/>
</dbReference>
<feature type="compositionally biased region" description="Acidic residues" evidence="7">
    <location>
        <begin position="1069"/>
        <end position="1083"/>
    </location>
</feature>
<dbReference type="SUPFAM" id="SSF52540">
    <property type="entry name" value="P-loop containing nucleoside triphosphate hydrolases"/>
    <property type="match status" value="1"/>
</dbReference>
<keyword evidence="3 6" id="KW-0518">Myosin</keyword>
<feature type="compositionally biased region" description="Basic and acidic residues" evidence="7">
    <location>
        <begin position="840"/>
        <end position="854"/>
    </location>
</feature>
<dbReference type="PROSITE" id="PS51456">
    <property type="entry name" value="MYOSIN_MOTOR"/>
    <property type="match status" value="1"/>
</dbReference>
<dbReference type="EMBL" id="FLRE01000144">
    <property type="protein sequence ID" value="SBT39262.1"/>
    <property type="molecule type" value="Genomic_DNA"/>
</dbReference>
<evidence type="ECO:0000313" key="10">
    <source>
        <dbReference type="Proteomes" id="UP000078550"/>
    </source>
</evidence>
<dbReference type="GO" id="GO:0005524">
    <property type="term" value="F:ATP binding"/>
    <property type="evidence" value="ECO:0007669"/>
    <property type="project" value="UniProtKB-UniRule"/>
</dbReference>
<dbReference type="PROSITE" id="PS00675">
    <property type="entry name" value="SIGMA54_INTERACT_1"/>
    <property type="match status" value="1"/>
</dbReference>
<keyword evidence="1 6" id="KW-0547">Nucleotide-binding</keyword>
<dbReference type="PANTHER" id="PTHR13140:SF270">
    <property type="entry name" value="MYOSIN-12"/>
    <property type="match status" value="1"/>
</dbReference>
<feature type="compositionally biased region" description="Basic and acidic residues" evidence="7">
    <location>
        <begin position="1027"/>
        <end position="1054"/>
    </location>
</feature>
<organism evidence="9 10">
    <name type="scientific">Plasmodium ovale wallikeri</name>
    <dbReference type="NCBI Taxonomy" id="864142"/>
    <lineage>
        <taxon>Eukaryota</taxon>
        <taxon>Sar</taxon>
        <taxon>Alveolata</taxon>
        <taxon>Apicomplexa</taxon>
        <taxon>Aconoidasida</taxon>
        <taxon>Haemosporida</taxon>
        <taxon>Plasmodiidae</taxon>
        <taxon>Plasmodium</taxon>
        <taxon>Plasmodium (Plasmodium)</taxon>
    </lineage>
</organism>
<feature type="compositionally biased region" description="Acidic residues" evidence="7">
    <location>
        <begin position="1292"/>
        <end position="1314"/>
    </location>
</feature>